<dbReference type="InterPro" id="IPR013735">
    <property type="entry name" value="TF_NusA_N"/>
</dbReference>
<comment type="similarity">
    <text evidence="6">Belongs to the NusA family.</text>
</comment>
<accession>A0ABM8BVQ9</accession>
<sequence>MDKEISQIILNAINEIAEEKQIAKEDIIEALKEGLKKAYEYQSHRDDSTNIRIEIDQNKGTIKILKDLIVVPKVEDPELEIALSTIKTKNPGLTIGDTYTQIIPSDQFSRLSIFKAIQVVKQSIREAEKTSIYDEFIDKKDHILIGTIESVEETYMLIKIGRAYAFLPKQNQIPSEILPKNKPIANNTYIKFYVENIIKNKNYGQILASRTHVNFLRCLLELEVPEIAQGVIEVKDIARIPGIRAKVAIVSHDPSIDGIGACIGPKGERTKLITQELSGEKIDIIAWNPNIKEYIINALTPAKVISIDINEEEKQANIIVPTEQLSLAIGKNGMAAKLVAGVTHWNINITSLEQAKENNIKFTWNGNIKESEYEKFISELLKKTQWKNKNQ</sequence>
<dbReference type="CDD" id="cd22529">
    <property type="entry name" value="KH-II_NusA_rpt2"/>
    <property type="match status" value="1"/>
</dbReference>
<dbReference type="NCBIfam" id="TIGR01953">
    <property type="entry name" value="NusA"/>
    <property type="match status" value="1"/>
</dbReference>
<evidence type="ECO:0000256" key="1">
    <source>
        <dbReference type="ARBA" id="ARBA00022472"/>
    </source>
</evidence>
<feature type="domain" description="NusA-like second KH" evidence="9">
    <location>
        <begin position="291"/>
        <end position="357"/>
    </location>
</feature>
<evidence type="ECO:0000259" key="8">
    <source>
        <dbReference type="Pfam" id="PF13184"/>
    </source>
</evidence>
<dbReference type="PANTHER" id="PTHR22648:SF0">
    <property type="entry name" value="TRANSCRIPTION TERMINATION_ANTITERMINATION PROTEIN NUSA"/>
    <property type="match status" value="1"/>
</dbReference>
<dbReference type="InterPro" id="IPR012340">
    <property type="entry name" value="NA-bd_OB-fold"/>
</dbReference>
<dbReference type="SUPFAM" id="SSF54814">
    <property type="entry name" value="Prokaryotic type KH domain (KH-domain type II)"/>
    <property type="match status" value="2"/>
</dbReference>
<evidence type="ECO:0000256" key="6">
    <source>
        <dbReference type="HAMAP-Rule" id="MF_00945"/>
    </source>
</evidence>
<protein>
    <recommendedName>
        <fullName evidence="6">Transcription termination/antitermination protein NusA</fullName>
    </recommendedName>
</protein>
<feature type="domain" description="Transcription factor NusA first KH" evidence="8">
    <location>
        <begin position="210"/>
        <end position="287"/>
    </location>
</feature>
<evidence type="ECO:0000256" key="4">
    <source>
        <dbReference type="ARBA" id="ARBA00023015"/>
    </source>
</evidence>
<dbReference type="Pfam" id="PF26594">
    <property type="entry name" value="KH_NusA_2nd"/>
    <property type="match status" value="1"/>
</dbReference>
<reference evidence="10 11" key="1">
    <citation type="journal article" date="2022" name="Front. Microbiol.">
        <title>Male-killing mechanisms vary between Spiroplasma species.</title>
        <authorList>
            <person name="Arai H."/>
            <person name="Inoue M."/>
            <person name="Kageyama D."/>
        </authorList>
    </citation>
    <scope>NUCLEOTIDE SEQUENCE [LARGE SCALE GENOMIC DNA]</scope>
    <source>
        <strain evidence="11">sHm</strain>
    </source>
</reference>
<evidence type="ECO:0000259" key="7">
    <source>
        <dbReference type="Pfam" id="PF08529"/>
    </source>
</evidence>
<dbReference type="PANTHER" id="PTHR22648">
    <property type="entry name" value="TRANSCRIPTION TERMINATION FACTOR NUSA"/>
    <property type="match status" value="1"/>
</dbReference>
<dbReference type="InterPro" id="IPR010213">
    <property type="entry name" value="TF_NusA"/>
</dbReference>
<dbReference type="Gene3D" id="3.30.1480.10">
    <property type="entry name" value="NusA, N-terminal domain"/>
    <property type="match status" value="1"/>
</dbReference>
<feature type="domain" description="Transcription factor NusA N-terminal" evidence="7">
    <location>
        <begin position="9"/>
        <end position="129"/>
    </location>
</feature>
<proteinExistence type="inferred from homology"/>
<evidence type="ECO:0000256" key="2">
    <source>
        <dbReference type="ARBA" id="ARBA00022490"/>
    </source>
</evidence>
<keyword evidence="1 6" id="KW-0806">Transcription termination</keyword>
<dbReference type="InterPro" id="IPR009019">
    <property type="entry name" value="KH_sf_prok-type"/>
</dbReference>
<dbReference type="InterPro" id="IPR025249">
    <property type="entry name" value="TF_NusA_KH_1st"/>
</dbReference>
<organism evidence="10 11">
    <name type="scientific">Spiroplasma ixodetis</name>
    <dbReference type="NCBI Taxonomy" id="2141"/>
    <lineage>
        <taxon>Bacteria</taxon>
        <taxon>Bacillati</taxon>
        <taxon>Mycoplasmatota</taxon>
        <taxon>Mollicutes</taxon>
        <taxon>Entomoplasmatales</taxon>
        <taxon>Spiroplasmataceae</taxon>
        <taxon>Spiroplasma</taxon>
    </lineage>
</organism>
<dbReference type="Gene3D" id="2.40.50.140">
    <property type="entry name" value="Nucleic acid-binding proteins"/>
    <property type="match status" value="1"/>
</dbReference>
<dbReference type="SUPFAM" id="SSF50249">
    <property type="entry name" value="Nucleic acid-binding proteins"/>
    <property type="match status" value="1"/>
</dbReference>
<keyword evidence="2 6" id="KW-0963">Cytoplasm</keyword>
<name>A0ABM8BVQ9_9MOLU</name>
<evidence type="ECO:0000259" key="9">
    <source>
        <dbReference type="Pfam" id="PF26594"/>
    </source>
</evidence>
<evidence type="ECO:0000313" key="10">
    <source>
        <dbReference type="EMBL" id="BDT03944.1"/>
    </source>
</evidence>
<comment type="function">
    <text evidence="6">Participates in both transcription termination and antitermination.</text>
</comment>
<dbReference type="CDD" id="cd02134">
    <property type="entry name" value="KH-II_NusA_rpt1"/>
    <property type="match status" value="1"/>
</dbReference>
<keyword evidence="4 6" id="KW-0805">Transcription regulation</keyword>
<dbReference type="InterPro" id="IPR036555">
    <property type="entry name" value="NusA_N_sf"/>
</dbReference>
<dbReference type="Proteomes" id="UP001163387">
    <property type="component" value="Chromosome"/>
</dbReference>
<evidence type="ECO:0000313" key="11">
    <source>
        <dbReference type="Proteomes" id="UP001163387"/>
    </source>
</evidence>
<dbReference type="SUPFAM" id="SSF69705">
    <property type="entry name" value="Transcription factor NusA, N-terminal domain"/>
    <property type="match status" value="1"/>
</dbReference>
<dbReference type="Pfam" id="PF13184">
    <property type="entry name" value="KH_NusA_1st"/>
    <property type="match status" value="1"/>
</dbReference>
<dbReference type="Pfam" id="PF08529">
    <property type="entry name" value="NusA_N"/>
    <property type="match status" value="1"/>
</dbReference>
<dbReference type="Gene3D" id="3.30.300.20">
    <property type="match status" value="2"/>
</dbReference>
<comment type="subcellular location">
    <subcellularLocation>
        <location evidence="6">Cytoplasm</location>
    </subcellularLocation>
</comment>
<evidence type="ECO:0000256" key="3">
    <source>
        <dbReference type="ARBA" id="ARBA00022884"/>
    </source>
</evidence>
<gene>
    <name evidence="6 10" type="primary">nusA</name>
    <name evidence="10" type="ORF">SHM_15900</name>
</gene>
<dbReference type="HAMAP" id="MF_00945_B">
    <property type="entry name" value="NusA_B"/>
    <property type="match status" value="1"/>
</dbReference>
<keyword evidence="3 6" id="KW-0694">RNA-binding</keyword>
<dbReference type="InterPro" id="IPR015946">
    <property type="entry name" value="KH_dom-like_a/b"/>
</dbReference>
<keyword evidence="5 6" id="KW-0804">Transcription</keyword>
<dbReference type="InterPro" id="IPR058582">
    <property type="entry name" value="KH_NusA_2nd"/>
</dbReference>
<keyword evidence="6" id="KW-0889">Transcription antitermination</keyword>
<dbReference type="RefSeq" id="WP_281747918.1">
    <property type="nucleotide sequence ID" value="NZ_AP026933.1"/>
</dbReference>
<comment type="subunit">
    <text evidence="6">Monomer. Binds directly to the core enzyme of the DNA-dependent RNA polymerase and to nascent RNA.</text>
</comment>
<keyword evidence="11" id="KW-1185">Reference proteome</keyword>
<dbReference type="InterPro" id="IPR030842">
    <property type="entry name" value="TF_NusA_bacterial"/>
</dbReference>
<dbReference type="EMBL" id="AP026933">
    <property type="protein sequence ID" value="BDT03944.1"/>
    <property type="molecule type" value="Genomic_DNA"/>
</dbReference>
<evidence type="ECO:0000256" key="5">
    <source>
        <dbReference type="ARBA" id="ARBA00023163"/>
    </source>
</evidence>